<dbReference type="Gene3D" id="3.60.20.10">
    <property type="entry name" value="Glutamine Phosphoribosylpyrophosphate, subunit 1, domain 1"/>
    <property type="match status" value="1"/>
</dbReference>
<organism evidence="1 2">
    <name type="scientific">Micromonospora azadirachtae</name>
    <dbReference type="NCBI Taxonomy" id="1970735"/>
    <lineage>
        <taxon>Bacteria</taxon>
        <taxon>Bacillati</taxon>
        <taxon>Actinomycetota</taxon>
        <taxon>Actinomycetes</taxon>
        <taxon>Micromonosporales</taxon>
        <taxon>Micromonosporaceae</taxon>
        <taxon>Micromonospora</taxon>
    </lineage>
</organism>
<accession>A0ABW3ABW7</accession>
<comment type="caution">
    <text evidence="1">The sequence shown here is derived from an EMBL/GenBank/DDBJ whole genome shotgun (WGS) entry which is preliminary data.</text>
</comment>
<dbReference type="Pfam" id="PF01804">
    <property type="entry name" value="Penicil_amidase"/>
    <property type="match status" value="1"/>
</dbReference>
<dbReference type="InterPro" id="IPR029055">
    <property type="entry name" value="Ntn_hydrolases_N"/>
</dbReference>
<dbReference type="EMBL" id="JBHTHM010002486">
    <property type="protein sequence ID" value="MFD0788086.1"/>
    <property type="molecule type" value="Genomic_DNA"/>
</dbReference>
<dbReference type="InterPro" id="IPR002692">
    <property type="entry name" value="S45"/>
</dbReference>
<dbReference type="PANTHER" id="PTHR34218">
    <property type="entry name" value="PEPTIDASE S45 PENICILLIN AMIDASE"/>
    <property type="match status" value="1"/>
</dbReference>
<dbReference type="SUPFAM" id="SSF56235">
    <property type="entry name" value="N-terminal nucleophile aminohydrolases (Ntn hydrolases)"/>
    <property type="match status" value="1"/>
</dbReference>
<evidence type="ECO:0000313" key="1">
    <source>
        <dbReference type="EMBL" id="MFD0788086.1"/>
    </source>
</evidence>
<sequence>PGLAGDHDCVLSTSSVPGVTHDCLRGPAARYVWDLGDRDRSRWVVPFGACGVPGDVHHHDQTPAWLAGDLLPVTTDWERLTEERDDH</sequence>
<gene>
    <name evidence="1" type="ORF">ACFQZ8_29600</name>
</gene>
<proteinExistence type="predicted"/>
<keyword evidence="2" id="KW-1185">Reference proteome</keyword>
<protein>
    <submittedName>
        <fullName evidence="1">Penicillin acylase family protein</fullName>
    </submittedName>
</protein>
<evidence type="ECO:0000313" key="2">
    <source>
        <dbReference type="Proteomes" id="UP001597053"/>
    </source>
</evidence>
<name>A0ABW3ABW7_9ACTN</name>
<dbReference type="Proteomes" id="UP001597053">
    <property type="component" value="Unassembled WGS sequence"/>
</dbReference>
<feature type="non-terminal residue" evidence="1">
    <location>
        <position position="1"/>
    </location>
</feature>
<reference evidence="2" key="1">
    <citation type="journal article" date="2019" name="Int. J. Syst. Evol. Microbiol.">
        <title>The Global Catalogue of Microorganisms (GCM) 10K type strain sequencing project: providing services to taxonomists for standard genome sequencing and annotation.</title>
        <authorList>
            <consortium name="The Broad Institute Genomics Platform"/>
            <consortium name="The Broad Institute Genome Sequencing Center for Infectious Disease"/>
            <person name="Wu L."/>
            <person name="Ma J."/>
        </authorList>
    </citation>
    <scope>NUCLEOTIDE SEQUENCE [LARGE SCALE GENOMIC DNA]</scope>
    <source>
        <strain evidence="2">JCM 32148</strain>
    </source>
</reference>
<dbReference type="PANTHER" id="PTHR34218:SF4">
    <property type="entry name" value="ACYL-HOMOSERINE LACTONE ACYLASE QUIP"/>
    <property type="match status" value="1"/>
</dbReference>